<comment type="caution">
    <text evidence="3">The sequence shown here is derived from an EMBL/GenBank/DDBJ whole genome shotgun (WGS) entry which is preliminary data.</text>
</comment>
<keyword evidence="1" id="KW-0812">Transmembrane</keyword>
<feature type="transmembrane region" description="Helical" evidence="1">
    <location>
        <begin position="20"/>
        <end position="40"/>
    </location>
</feature>
<evidence type="ECO:0000259" key="2">
    <source>
        <dbReference type="Pfam" id="PF16982"/>
    </source>
</evidence>
<reference evidence="3 4" key="1">
    <citation type="submission" date="2020-09" db="EMBL/GenBank/DDBJ databases">
        <title>Paenibacillus sp. strain PR3 16S rRNA gene Genome sequencing and assembly.</title>
        <authorList>
            <person name="Kim J."/>
        </authorList>
    </citation>
    <scope>NUCLEOTIDE SEQUENCE [LARGE SCALE GENOMIC DNA]</scope>
    <source>
        <strain evidence="3 4">PR3</strain>
    </source>
</reference>
<keyword evidence="4" id="KW-1185">Reference proteome</keyword>
<evidence type="ECO:0000256" key="1">
    <source>
        <dbReference type="SAM" id="Phobius"/>
    </source>
</evidence>
<dbReference type="Pfam" id="PF16982">
    <property type="entry name" value="Flp1_like"/>
    <property type="match status" value="1"/>
</dbReference>
<dbReference type="InterPro" id="IPR031564">
    <property type="entry name" value="Flp1-like"/>
</dbReference>
<proteinExistence type="predicted"/>
<keyword evidence="1" id="KW-0472">Membrane</keyword>
<evidence type="ECO:0000313" key="4">
    <source>
        <dbReference type="Proteomes" id="UP000609346"/>
    </source>
</evidence>
<name>A0ABR8MML6_9BACL</name>
<feature type="domain" description="Putative Flagellin Flp1-like" evidence="2">
    <location>
        <begin position="14"/>
        <end position="60"/>
    </location>
</feature>
<organism evidence="3 4">
    <name type="scientific">Paenibacillus terricola</name>
    <dbReference type="NCBI Taxonomy" id="2763503"/>
    <lineage>
        <taxon>Bacteria</taxon>
        <taxon>Bacillati</taxon>
        <taxon>Bacillota</taxon>
        <taxon>Bacilli</taxon>
        <taxon>Bacillales</taxon>
        <taxon>Paenibacillaceae</taxon>
        <taxon>Paenibacillus</taxon>
    </lineage>
</organism>
<dbReference type="EMBL" id="JACXZA010000001">
    <property type="protein sequence ID" value="MBD3917255.1"/>
    <property type="molecule type" value="Genomic_DNA"/>
</dbReference>
<keyword evidence="1" id="KW-1133">Transmembrane helix</keyword>
<sequence length="64" mass="7078">MRLGAKWNARNARLMKSEEGLGTVEIILIIAVIVTVVLIFKDKISELIESLMGSADTETQKVFS</sequence>
<dbReference type="Proteomes" id="UP000609346">
    <property type="component" value="Unassembled WGS sequence"/>
</dbReference>
<evidence type="ECO:0000313" key="3">
    <source>
        <dbReference type="EMBL" id="MBD3917255.1"/>
    </source>
</evidence>
<gene>
    <name evidence="3" type="ORF">H8B09_00695</name>
</gene>
<accession>A0ABR8MML6</accession>
<protein>
    <submittedName>
        <fullName evidence="3">Multidrug transporter</fullName>
    </submittedName>
</protein>